<proteinExistence type="predicted"/>
<evidence type="ECO:0000313" key="2">
    <source>
        <dbReference type="Proteomes" id="UP000005239"/>
    </source>
</evidence>
<protein>
    <submittedName>
        <fullName evidence="1">Uncharacterized protein</fullName>
    </submittedName>
</protein>
<sequence>MLSRAPRHTMGAHCGLSWLSPDLATVPPMPSQTSFAVSAEHVEMSSIGVSNSHLTHNFSGEILTGQPIWLHRIIY</sequence>
<accession>A0A2A6CQN9</accession>
<reference evidence="2" key="1">
    <citation type="journal article" date="2008" name="Nat. Genet.">
        <title>The Pristionchus pacificus genome provides a unique perspective on nematode lifestyle and parasitism.</title>
        <authorList>
            <person name="Dieterich C."/>
            <person name="Clifton S.W."/>
            <person name="Schuster L.N."/>
            <person name="Chinwalla A."/>
            <person name="Delehaunty K."/>
            <person name="Dinkelacker I."/>
            <person name="Fulton L."/>
            <person name="Fulton R."/>
            <person name="Godfrey J."/>
            <person name="Minx P."/>
            <person name="Mitreva M."/>
            <person name="Roeseler W."/>
            <person name="Tian H."/>
            <person name="Witte H."/>
            <person name="Yang S.P."/>
            <person name="Wilson R.K."/>
            <person name="Sommer R.J."/>
        </authorList>
    </citation>
    <scope>NUCLEOTIDE SEQUENCE [LARGE SCALE GENOMIC DNA]</scope>
    <source>
        <strain evidence="2">PS312</strain>
    </source>
</reference>
<accession>A0A8R1Z1G1</accession>
<name>A0A2A6CQN9_PRIPA</name>
<dbReference type="Proteomes" id="UP000005239">
    <property type="component" value="Unassembled WGS sequence"/>
</dbReference>
<dbReference type="EnsemblMetazoa" id="PPA45720.1">
    <property type="protein sequence ID" value="PPA45720.1"/>
    <property type="gene ID" value="WBGene00284089"/>
</dbReference>
<organism evidence="1 2">
    <name type="scientific">Pristionchus pacificus</name>
    <name type="common">Parasitic nematode worm</name>
    <dbReference type="NCBI Taxonomy" id="54126"/>
    <lineage>
        <taxon>Eukaryota</taxon>
        <taxon>Metazoa</taxon>
        <taxon>Ecdysozoa</taxon>
        <taxon>Nematoda</taxon>
        <taxon>Chromadorea</taxon>
        <taxon>Rhabditida</taxon>
        <taxon>Rhabditina</taxon>
        <taxon>Diplogasteromorpha</taxon>
        <taxon>Diplogasteroidea</taxon>
        <taxon>Neodiplogasteridae</taxon>
        <taxon>Pristionchus</taxon>
    </lineage>
</organism>
<reference evidence="1" key="2">
    <citation type="submission" date="2022-06" db="UniProtKB">
        <authorList>
            <consortium name="EnsemblMetazoa"/>
        </authorList>
    </citation>
    <scope>IDENTIFICATION</scope>
    <source>
        <strain evidence="1">PS312</strain>
    </source>
</reference>
<dbReference type="AlphaFoldDB" id="A0A2A6CQN9"/>
<evidence type="ECO:0000313" key="1">
    <source>
        <dbReference type="EnsemblMetazoa" id="PPA45720.1"/>
    </source>
</evidence>
<gene>
    <name evidence="1" type="primary">WBGene00284089</name>
</gene>
<keyword evidence="2" id="KW-1185">Reference proteome</keyword>